<evidence type="ECO:0000313" key="3">
    <source>
        <dbReference type="Proteomes" id="UP000294933"/>
    </source>
</evidence>
<keyword evidence="3" id="KW-1185">Reference proteome</keyword>
<dbReference type="Proteomes" id="UP000294933">
    <property type="component" value="Unassembled WGS sequence"/>
</dbReference>
<dbReference type="GO" id="GO:0004674">
    <property type="term" value="F:protein serine/threonine kinase activity"/>
    <property type="evidence" value="ECO:0007669"/>
    <property type="project" value="TreeGrafter"/>
</dbReference>
<dbReference type="VEuPathDB" id="FungiDB:BD410DRAFT_744126"/>
<feature type="domain" description="Protein kinase" evidence="1">
    <location>
        <begin position="148"/>
        <end position="417"/>
    </location>
</feature>
<dbReference type="InterPro" id="IPR008266">
    <property type="entry name" value="Tyr_kinase_AS"/>
</dbReference>
<dbReference type="OrthoDB" id="346907at2759"/>
<dbReference type="PANTHER" id="PTHR44329">
    <property type="entry name" value="SERINE/THREONINE-PROTEIN KINASE TNNI3K-RELATED"/>
    <property type="match status" value="1"/>
</dbReference>
<dbReference type="PROSITE" id="PS50011">
    <property type="entry name" value="PROTEIN_KINASE_DOM"/>
    <property type="match status" value="1"/>
</dbReference>
<reference evidence="2 3" key="1">
    <citation type="submission" date="2018-06" db="EMBL/GenBank/DDBJ databases">
        <title>A transcriptomic atlas of mushroom development highlights an independent origin of complex multicellularity.</title>
        <authorList>
            <consortium name="DOE Joint Genome Institute"/>
            <person name="Krizsan K."/>
            <person name="Almasi E."/>
            <person name="Merenyi Z."/>
            <person name="Sahu N."/>
            <person name="Viragh M."/>
            <person name="Koszo T."/>
            <person name="Mondo S."/>
            <person name="Kiss B."/>
            <person name="Balint B."/>
            <person name="Kues U."/>
            <person name="Barry K."/>
            <person name="Hegedus J.C."/>
            <person name="Henrissat B."/>
            <person name="Johnson J."/>
            <person name="Lipzen A."/>
            <person name="Ohm R."/>
            <person name="Nagy I."/>
            <person name="Pangilinan J."/>
            <person name="Yan J."/>
            <person name="Xiong Y."/>
            <person name="Grigoriev I.V."/>
            <person name="Hibbett D.S."/>
            <person name="Nagy L.G."/>
        </authorList>
    </citation>
    <scope>NUCLEOTIDE SEQUENCE [LARGE SCALE GENOMIC DNA]</scope>
    <source>
        <strain evidence="2 3">SZMC22713</strain>
    </source>
</reference>
<dbReference type="EMBL" id="ML170164">
    <property type="protein sequence ID" value="TDL25371.1"/>
    <property type="molecule type" value="Genomic_DNA"/>
</dbReference>
<dbReference type="SUPFAM" id="SSF56112">
    <property type="entry name" value="Protein kinase-like (PK-like)"/>
    <property type="match status" value="1"/>
</dbReference>
<dbReference type="InterPro" id="IPR051681">
    <property type="entry name" value="Ser/Thr_Kinases-Pseudokinases"/>
</dbReference>
<dbReference type="InterPro" id="IPR000719">
    <property type="entry name" value="Prot_kinase_dom"/>
</dbReference>
<dbReference type="STRING" id="50990.A0A4Y7QDN0"/>
<dbReference type="Gene3D" id="1.10.510.10">
    <property type="entry name" value="Transferase(Phosphotransferase) domain 1"/>
    <property type="match status" value="1"/>
</dbReference>
<gene>
    <name evidence="2" type="ORF">BD410DRAFT_744126</name>
</gene>
<dbReference type="InterPro" id="IPR001245">
    <property type="entry name" value="Ser-Thr/Tyr_kinase_cat_dom"/>
</dbReference>
<keyword evidence="2" id="KW-0808">Transferase</keyword>
<dbReference type="InterPro" id="IPR011009">
    <property type="entry name" value="Kinase-like_dom_sf"/>
</dbReference>
<dbReference type="PROSITE" id="PS00109">
    <property type="entry name" value="PROTEIN_KINASE_TYR"/>
    <property type="match status" value="1"/>
</dbReference>
<sequence>MKIYPVTVNYTLLFLEQLEDQHDLHMQAEKFYQNVRLWMKWDTLQTLAYHHDIEATVMGALDCLSPGKLEKKWFAVLKSAILYDMEEMSANLAGSFITFDRARFEDLTREEVNRVLTMLQSLIDNGYSKSDNLQKILMELVSLTGVQRNGSNPLTGGGFADIWEGTWGDKKVALKVLRIFGWSGDRSNLLHDLCKEAIIWRRFKHENVLPFYGCCTDAFHPQYALVSPWMKNSDMMSFLKKYPRTDRLGMVRGVASGLCYLHTRKPHVVHGDLRGANVLIDDNGIPVIADFGLARVIDSQATTRRAISFNGKGSIRWQAPELLHSEESVNVSRQSDVYAFACVILEVFTDEPPFSHLRDSQVLMAVIIRDERPRDPGWLARVRGLDDNLWKIMKSCWATQPSDRPDIRIVLEMHPFSSTATKED</sequence>
<keyword evidence="2" id="KW-0418">Kinase</keyword>
<dbReference type="AlphaFoldDB" id="A0A4Y7QDN0"/>
<name>A0A4Y7QDN0_9AGAM</name>
<evidence type="ECO:0000259" key="1">
    <source>
        <dbReference type="PROSITE" id="PS50011"/>
    </source>
</evidence>
<dbReference type="GO" id="GO:0005524">
    <property type="term" value="F:ATP binding"/>
    <property type="evidence" value="ECO:0007669"/>
    <property type="project" value="InterPro"/>
</dbReference>
<evidence type="ECO:0000313" key="2">
    <source>
        <dbReference type="EMBL" id="TDL25371.1"/>
    </source>
</evidence>
<organism evidence="2 3">
    <name type="scientific">Rickenella mellea</name>
    <dbReference type="NCBI Taxonomy" id="50990"/>
    <lineage>
        <taxon>Eukaryota</taxon>
        <taxon>Fungi</taxon>
        <taxon>Dikarya</taxon>
        <taxon>Basidiomycota</taxon>
        <taxon>Agaricomycotina</taxon>
        <taxon>Agaricomycetes</taxon>
        <taxon>Hymenochaetales</taxon>
        <taxon>Rickenellaceae</taxon>
        <taxon>Rickenella</taxon>
    </lineage>
</organism>
<protein>
    <submittedName>
        <fullName evidence="2">Kinase-like protein</fullName>
    </submittedName>
</protein>
<dbReference type="Pfam" id="PF07714">
    <property type="entry name" value="PK_Tyr_Ser-Thr"/>
    <property type="match status" value="1"/>
</dbReference>
<proteinExistence type="predicted"/>
<accession>A0A4Y7QDN0</accession>
<dbReference type="PANTHER" id="PTHR44329:SF261">
    <property type="entry name" value="ZINC FINGER CONTAINING PROTEIN KINASE-RELATED"/>
    <property type="match status" value="1"/>
</dbReference>